<dbReference type="Proteomes" id="UP000219435">
    <property type="component" value="Unassembled WGS sequence"/>
</dbReference>
<dbReference type="EMBL" id="OBQI01000007">
    <property type="protein sequence ID" value="SOC52790.1"/>
    <property type="molecule type" value="Genomic_DNA"/>
</dbReference>
<dbReference type="RefSeq" id="WP_097196904.1">
    <property type="nucleotide sequence ID" value="NZ_OBQI01000007.1"/>
</dbReference>
<proteinExistence type="predicted"/>
<keyword evidence="3" id="KW-1185">Reference proteome</keyword>
<evidence type="ECO:0000259" key="1">
    <source>
        <dbReference type="Pfam" id="PF13338"/>
    </source>
</evidence>
<evidence type="ECO:0000313" key="2">
    <source>
        <dbReference type="EMBL" id="SOC52790.1"/>
    </source>
</evidence>
<dbReference type="AlphaFoldDB" id="A0A285VFD9"/>
<name>A0A285VFD9_9ACTN</name>
<dbReference type="Pfam" id="PF13338">
    <property type="entry name" value="AbiEi_4"/>
    <property type="match status" value="1"/>
</dbReference>
<accession>A0A285VFD9</accession>
<sequence length="357" mass="39382">MSAVPVPPLAVREPARRRLGIFTTADLAARGVSPREVATAVRAGAWVRLRPGVFVRAVDLAEVERTGRRPGLDALAVVAGIDRPSAVFSGGTAAWVWGLPRPASEPRIVQLTDPHRWRRGRGWSMTHARLPDDEVTVRGAYPVTTAARTVVDLAREWPEVDAVAAVDAALLRRLTTRQELAQVLARQTSVPGIPRSVRAVASADGRAETWLETWGRLTFGALDLPPFVPQVELWVDGRLVKVVDGWYAEAALAVEFDGRIKYRRPGFGRTPEEELWREKRSEDLLRSLGVRFVRVAGEDMAPTRRAELDRFVRRQLATAGPAVRTFLEVPRAEGRWRGGDPGDDGWLALTDDRVGLA</sequence>
<organism evidence="2 3">
    <name type="scientific">Blastococcus aggregatus</name>
    <dbReference type="NCBI Taxonomy" id="38502"/>
    <lineage>
        <taxon>Bacteria</taxon>
        <taxon>Bacillati</taxon>
        <taxon>Actinomycetota</taxon>
        <taxon>Actinomycetes</taxon>
        <taxon>Geodermatophilales</taxon>
        <taxon>Geodermatophilaceae</taxon>
        <taxon>Blastococcus</taxon>
    </lineage>
</organism>
<protein>
    <submittedName>
        <fullName evidence="2">Transcriptional regulator, AbiEi antitoxin, Type IV TA system</fullName>
    </submittedName>
</protein>
<dbReference type="OrthoDB" id="5176673at2"/>
<dbReference type="InterPro" id="IPR025159">
    <property type="entry name" value="AbiEi_N"/>
</dbReference>
<gene>
    <name evidence="2" type="ORF">SAMN05660748_4172</name>
</gene>
<evidence type="ECO:0000313" key="3">
    <source>
        <dbReference type="Proteomes" id="UP000219435"/>
    </source>
</evidence>
<reference evidence="3" key="1">
    <citation type="submission" date="2017-08" db="EMBL/GenBank/DDBJ databases">
        <authorList>
            <person name="Varghese N."/>
            <person name="Submissions S."/>
        </authorList>
    </citation>
    <scope>NUCLEOTIDE SEQUENCE [LARGE SCALE GENOMIC DNA]</scope>
    <source>
        <strain evidence="3">DSM 4725</strain>
    </source>
</reference>
<feature type="domain" description="AbiEi antitoxin N-terminal" evidence="1">
    <location>
        <begin position="15"/>
        <end position="56"/>
    </location>
</feature>